<keyword evidence="2" id="KW-1185">Reference proteome</keyword>
<name>A0A367XU15_9MICO</name>
<dbReference type="SUPFAM" id="SSF51182">
    <property type="entry name" value="RmlC-like cupins"/>
    <property type="match status" value="1"/>
</dbReference>
<dbReference type="EMBL" id="QORO01000005">
    <property type="protein sequence ID" value="RCK57074.1"/>
    <property type="molecule type" value="Genomic_DNA"/>
</dbReference>
<dbReference type="InterPro" id="IPR011051">
    <property type="entry name" value="RmlC_Cupin_sf"/>
</dbReference>
<sequence>MAENIPVVVGDAGAGDGSGAVWRLEPGERTLDANVIHLPAGDGIAEHAGPELDVLIHVIEGGGVLATEGGDIALVPGALVWLPKRSRRAFTAGEEGLRYLSIHQRKPRVGLSLRRA</sequence>
<protein>
    <recommendedName>
        <fullName evidence="3">Cupin domain-containing protein</fullName>
    </recommendedName>
</protein>
<gene>
    <name evidence="1" type="ORF">DTO57_12230</name>
</gene>
<dbReference type="OrthoDB" id="8451629at2"/>
<evidence type="ECO:0000313" key="1">
    <source>
        <dbReference type="EMBL" id="RCK57074.1"/>
    </source>
</evidence>
<evidence type="ECO:0008006" key="3">
    <source>
        <dbReference type="Google" id="ProtNLM"/>
    </source>
</evidence>
<dbReference type="RefSeq" id="WP_114118512.1">
    <property type="nucleotide sequence ID" value="NZ_BMHU01000005.1"/>
</dbReference>
<dbReference type="InterPro" id="IPR014710">
    <property type="entry name" value="RmlC-like_jellyroll"/>
</dbReference>
<comment type="caution">
    <text evidence="1">The sequence shown here is derived from an EMBL/GenBank/DDBJ whole genome shotgun (WGS) entry which is preliminary data.</text>
</comment>
<reference evidence="1 2" key="1">
    <citation type="submission" date="2018-07" db="EMBL/GenBank/DDBJ databases">
        <title>Microbacterium endoborsara sp. nov., a novel actinobacterium isolated from Borszczowia aralocaspica.</title>
        <authorList>
            <person name="An D."/>
        </authorList>
    </citation>
    <scope>NUCLEOTIDE SEQUENCE [LARGE SCALE GENOMIC DNA]</scope>
    <source>
        <strain evidence="1 2">C1.15228</strain>
    </source>
</reference>
<dbReference type="Gene3D" id="2.60.120.10">
    <property type="entry name" value="Jelly Rolls"/>
    <property type="match status" value="1"/>
</dbReference>
<organism evidence="1 2">
    <name type="scientific">Microbacterium sorbitolivorans</name>
    <dbReference type="NCBI Taxonomy" id="1867410"/>
    <lineage>
        <taxon>Bacteria</taxon>
        <taxon>Bacillati</taxon>
        <taxon>Actinomycetota</taxon>
        <taxon>Actinomycetes</taxon>
        <taxon>Micrococcales</taxon>
        <taxon>Microbacteriaceae</taxon>
        <taxon>Microbacterium</taxon>
    </lineage>
</organism>
<proteinExistence type="predicted"/>
<evidence type="ECO:0000313" key="2">
    <source>
        <dbReference type="Proteomes" id="UP000253508"/>
    </source>
</evidence>
<accession>A0A367XU15</accession>
<dbReference type="AlphaFoldDB" id="A0A367XU15"/>
<dbReference type="Proteomes" id="UP000253508">
    <property type="component" value="Unassembled WGS sequence"/>
</dbReference>